<feature type="non-terminal residue" evidence="1">
    <location>
        <position position="170"/>
    </location>
</feature>
<name>A0ABN7WTW6_GIGMA</name>
<feature type="non-terminal residue" evidence="1">
    <location>
        <position position="1"/>
    </location>
</feature>
<dbReference type="EMBL" id="CAJVQB010063729">
    <property type="protein sequence ID" value="CAG8840790.1"/>
    <property type="molecule type" value="Genomic_DNA"/>
</dbReference>
<protein>
    <submittedName>
        <fullName evidence="1">13949_t:CDS:1</fullName>
    </submittedName>
</protein>
<dbReference type="Proteomes" id="UP000789901">
    <property type="component" value="Unassembled WGS sequence"/>
</dbReference>
<evidence type="ECO:0000313" key="2">
    <source>
        <dbReference type="Proteomes" id="UP000789901"/>
    </source>
</evidence>
<reference evidence="1 2" key="1">
    <citation type="submission" date="2021-06" db="EMBL/GenBank/DDBJ databases">
        <authorList>
            <person name="Kallberg Y."/>
            <person name="Tangrot J."/>
            <person name="Rosling A."/>
        </authorList>
    </citation>
    <scope>NUCLEOTIDE SEQUENCE [LARGE SCALE GENOMIC DNA]</scope>
    <source>
        <strain evidence="1 2">120-4 pot B 10/14</strain>
    </source>
</reference>
<organism evidence="1 2">
    <name type="scientific">Gigaspora margarita</name>
    <dbReference type="NCBI Taxonomy" id="4874"/>
    <lineage>
        <taxon>Eukaryota</taxon>
        <taxon>Fungi</taxon>
        <taxon>Fungi incertae sedis</taxon>
        <taxon>Mucoromycota</taxon>
        <taxon>Glomeromycotina</taxon>
        <taxon>Glomeromycetes</taxon>
        <taxon>Diversisporales</taxon>
        <taxon>Gigasporaceae</taxon>
        <taxon>Gigaspora</taxon>
    </lineage>
</organism>
<gene>
    <name evidence="1" type="ORF">GMARGA_LOCUS35078</name>
</gene>
<proteinExistence type="predicted"/>
<sequence>EKENLQKIDDSTFELDVARKRKEILDNWKIWALFVKKLTEREWKNTKRSTILQFNNLTSATQHTGEHYQDENSKESTTLITKLFRSLSHLDAEDLFRSIVRDTAVEINLPKDIENYLKNSLAEDIDSILTKVKEPLSNDAQPLLLGQTLLMERQFVKAKMCEDATTKNDP</sequence>
<accession>A0ABN7WTW6</accession>
<comment type="caution">
    <text evidence="1">The sequence shown here is derived from an EMBL/GenBank/DDBJ whole genome shotgun (WGS) entry which is preliminary data.</text>
</comment>
<keyword evidence="2" id="KW-1185">Reference proteome</keyword>
<evidence type="ECO:0000313" key="1">
    <source>
        <dbReference type="EMBL" id="CAG8840790.1"/>
    </source>
</evidence>